<dbReference type="AlphaFoldDB" id="A0A4C1Y440"/>
<evidence type="ECO:0000313" key="1">
    <source>
        <dbReference type="EMBL" id="GBP69307.1"/>
    </source>
</evidence>
<reference evidence="1 2" key="1">
    <citation type="journal article" date="2019" name="Commun. Biol.">
        <title>The bagworm genome reveals a unique fibroin gene that provides high tensile strength.</title>
        <authorList>
            <person name="Kono N."/>
            <person name="Nakamura H."/>
            <person name="Ohtoshi R."/>
            <person name="Tomita M."/>
            <person name="Numata K."/>
            <person name="Arakawa K."/>
        </authorList>
    </citation>
    <scope>NUCLEOTIDE SEQUENCE [LARGE SCALE GENOMIC DNA]</scope>
</reference>
<protein>
    <submittedName>
        <fullName evidence="1">Uncharacterized protein</fullName>
    </submittedName>
</protein>
<organism evidence="1 2">
    <name type="scientific">Eumeta variegata</name>
    <name type="common">Bagworm moth</name>
    <name type="synonym">Eumeta japonica</name>
    <dbReference type="NCBI Taxonomy" id="151549"/>
    <lineage>
        <taxon>Eukaryota</taxon>
        <taxon>Metazoa</taxon>
        <taxon>Ecdysozoa</taxon>
        <taxon>Arthropoda</taxon>
        <taxon>Hexapoda</taxon>
        <taxon>Insecta</taxon>
        <taxon>Pterygota</taxon>
        <taxon>Neoptera</taxon>
        <taxon>Endopterygota</taxon>
        <taxon>Lepidoptera</taxon>
        <taxon>Glossata</taxon>
        <taxon>Ditrysia</taxon>
        <taxon>Tineoidea</taxon>
        <taxon>Psychidae</taxon>
        <taxon>Oiketicinae</taxon>
        <taxon>Eumeta</taxon>
    </lineage>
</organism>
<comment type="caution">
    <text evidence="1">The sequence shown here is derived from an EMBL/GenBank/DDBJ whole genome shotgun (WGS) entry which is preliminary data.</text>
</comment>
<keyword evidence="2" id="KW-1185">Reference proteome</keyword>
<sequence>MAVSQAKNLEVIRKNHLNVQKNITLQVYGGQQIFYTLRHGRERSIQCPEMSEMDVDRAFAKSELLRGADGRTKRTHGEMVSLKLAQRPPASVGGGAI</sequence>
<proteinExistence type="predicted"/>
<name>A0A4C1Y440_EUMVA</name>
<evidence type="ECO:0000313" key="2">
    <source>
        <dbReference type="Proteomes" id="UP000299102"/>
    </source>
</evidence>
<dbReference type="EMBL" id="BGZK01001036">
    <property type="protein sequence ID" value="GBP69307.1"/>
    <property type="molecule type" value="Genomic_DNA"/>
</dbReference>
<gene>
    <name evidence="1" type="ORF">EVAR_57552_1</name>
</gene>
<dbReference type="Proteomes" id="UP000299102">
    <property type="component" value="Unassembled WGS sequence"/>
</dbReference>
<accession>A0A4C1Y440</accession>